<dbReference type="Pfam" id="PF09983">
    <property type="entry name" value="JetD_C"/>
    <property type="match status" value="1"/>
</dbReference>
<organism evidence="3 4">
    <name type="scientific">Vandammella animalimorsus</name>
    <dbReference type="NCBI Taxonomy" id="2029117"/>
    <lineage>
        <taxon>Bacteria</taxon>
        <taxon>Pseudomonadati</taxon>
        <taxon>Pseudomonadota</taxon>
        <taxon>Betaproteobacteria</taxon>
        <taxon>Burkholderiales</taxon>
        <taxon>Comamonadaceae</taxon>
        <taxon>Vandammella</taxon>
    </lineage>
</organism>
<dbReference type="RefSeq" id="WP_095551494.1">
    <property type="nucleotide sequence ID" value="NZ_NSJE01000005.1"/>
</dbReference>
<feature type="domain" description="DUF3322" evidence="2">
    <location>
        <begin position="4"/>
        <end position="199"/>
    </location>
</feature>
<evidence type="ECO:0000313" key="3">
    <source>
        <dbReference type="EMBL" id="PAT43431.1"/>
    </source>
</evidence>
<sequence length="400" mass="44671">MKSPAQLAQALARRWQHARWREKQFLGAPQAWPLRLAIGLPDAATFQASGPELRQHVEAWQRLAASGPGQVLWRQHRYRGGAQPVAIPTHWALRRPSEYLAALRLPDVAASAEAACAAQTYERLMALLPAVDARWHRLLLRRPPLWQPLRDEQLIDILRVAQQLEPGCAAGKPLRALDVDGIDSKFFERHAPLLKALLDERFDGEASHQGLEALLGAAPQGEHWLLVLPLQPGLLPWPRLRLRTQELAAQALPAARLLLVENERCLHQLLPLHGRPGTPATIAVLGAGLDLGWLAAPWLRTRQVAYWGDIDTWGLAMLAAARRHLPDLHALLMDRPTFEAQAHRAVAEPAPADSRSLHGLRPQEAALAQHLRQLPRGRLEQEFLPADTVARALKDWWARP</sequence>
<reference evidence="3 4" key="1">
    <citation type="submission" date="2017-08" db="EMBL/GenBank/DDBJ databases">
        <title>WGS of Clinical strains of the CDC Group NO-1 linked to zoonotic infections in humans.</title>
        <authorList>
            <person name="Bernier A.-M."/>
            <person name="Bernard K."/>
        </authorList>
    </citation>
    <scope>NUCLEOTIDE SEQUENCE [LARGE SCALE GENOMIC DNA]</scope>
    <source>
        <strain evidence="3 4">NML120219</strain>
    </source>
</reference>
<comment type="caution">
    <text evidence="3">The sequence shown here is derived from an EMBL/GenBank/DDBJ whole genome shotgun (WGS) entry which is preliminary data.</text>
</comment>
<feature type="domain" description="Wadjet protein JetD C-terminal" evidence="1">
    <location>
        <begin position="221"/>
        <end position="393"/>
    </location>
</feature>
<evidence type="ECO:0000259" key="2">
    <source>
        <dbReference type="Pfam" id="PF11795"/>
    </source>
</evidence>
<accession>A0A2A2B0B4</accession>
<dbReference type="InterPro" id="IPR024534">
    <property type="entry name" value="JetD_C"/>
</dbReference>
<dbReference type="AlphaFoldDB" id="A0A2A2B0B4"/>
<dbReference type="Pfam" id="PF11795">
    <property type="entry name" value="DUF3322"/>
    <property type="match status" value="1"/>
</dbReference>
<gene>
    <name evidence="3" type="ORF">CK621_04730</name>
</gene>
<evidence type="ECO:0000313" key="4">
    <source>
        <dbReference type="Proteomes" id="UP000218439"/>
    </source>
</evidence>
<dbReference type="InterPro" id="IPR014544">
    <property type="entry name" value="UCP028408"/>
</dbReference>
<proteinExistence type="predicted"/>
<dbReference type="EMBL" id="NSJE01000005">
    <property type="protein sequence ID" value="PAT43431.1"/>
    <property type="molecule type" value="Genomic_DNA"/>
</dbReference>
<dbReference type="InterPro" id="IPR024537">
    <property type="entry name" value="DUF3322"/>
</dbReference>
<name>A0A2A2B0B4_9BURK</name>
<evidence type="ECO:0008006" key="5">
    <source>
        <dbReference type="Google" id="ProtNLM"/>
    </source>
</evidence>
<protein>
    <recommendedName>
        <fullName evidence="5">DUF3322 and DUF2220 domain-containing protein</fullName>
    </recommendedName>
</protein>
<evidence type="ECO:0000259" key="1">
    <source>
        <dbReference type="Pfam" id="PF09983"/>
    </source>
</evidence>
<dbReference type="PIRSF" id="PIRSF028408">
    <property type="entry name" value="UCP028408"/>
    <property type="match status" value="1"/>
</dbReference>
<dbReference type="Proteomes" id="UP000218439">
    <property type="component" value="Unassembled WGS sequence"/>
</dbReference>